<gene>
    <name evidence="1" type="ORF">EZS28_040812</name>
</gene>
<accession>A0A5J4U118</accession>
<dbReference type="AlphaFoldDB" id="A0A5J4U118"/>
<evidence type="ECO:0000313" key="1">
    <source>
        <dbReference type="EMBL" id="KAA6363661.1"/>
    </source>
</evidence>
<evidence type="ECO:0000313" key="2">
    <source>
        <dbReference type="Proteomes" id="UP000324800"/>
    </source>
</evidence>
<name>A0A5J4U118_9EUKA</name>
<dbReference type="Proteomes" id="UP000324800">
    <property type="component" value="Unassembled WGS sequence"/>
</dbReference>
<organism evidence="1 2">
    <name type="scientific">Streblomastix strix</name>
    <dbReference type="NCBI Taxonomy" id="222440"/>
    <lineage>
        <taxon>Eukaryota</taxon>
        <taxon>Metamonada</taxon>
        <taxon>Preaxostyla</taxon>
        <taxon>Oxymonadida</taxon>
        <taxon>Streblomastigidae</taxon>
        <taxon>Streblomastix</taxon>
    </lineage>
</organism>
<comment type="caution">
    <text evidence="1">The sequence shown here is derived from an EMBL/GenBank/DDBJ whole genome shotgun (WGS) entry which is preliminary data.</text>
</comment>
<dbReference type="EMBL" id="SNRW01022634">
    <property type="protein sequence ID" value="KAA6363661.1"/>
    <property type="molecule type" value="Genomic_DNA"/>
</dbReference>
<proteinExistence type="predicted"/>
<protein>
    <submittedName>
        <fullName evidence="1">Uncharacterized protein</fullName>
    </submittedName>
</protein>
<sequence>MDEAEYTPELIKHLRQRLLDFERERQIALFRFDDQYEIINQEYQIENEVADTEKETVDIQRVQDDIKLEEYEEKKQMLEKNRRPHVIIITYQRKPISYEKTARICTSLRES</sequence>
<reference evidence="1 2" key="1">
    <citation type="submission" date="2019-03" db="EMBL/GenBank/DDBJ databases">
        <title>Single cell metagenomics reveals metabolic interactions within the superorganism composed of flagellate Streblomastix strix and complex community of Bacteroidetes bacteria on its surface.</title>
        <authorList>
            <person name="Treitli S.C."/>
            <person name="Kolisko M."/>
            <person name="Husnik F."/>
            <person name="Keeling P."/>
            <person name="Hampl V."/>
        </authorList>
    </citation>
    <scope>NUCLEOTIDE SEQUENCE [LARGE SCALE GENOMIC DNA]</scope>
    <source>
        <strain evidence="1">ST1C</strain>
    </source>
</reference>